<dbReference type="EMBL" id="JALJOS010000008">
    <property type="protein sequence ID" value="KAK9835553.1"/>
    <property type="molecule type" value="Genomic_DNA"/>
</dbReference>
<dbReference type="InterPro" id="IPR019183">
    <property type="entry name" value="NAA25_NatB_aux_su"/>
</dbReference>
<proteinExistence type="inferred from homology"/>
<dbReference type="PANTHER" id="PTHR22767">
    <property type="entry name" value="N-TERMINAL ACETYLTRANSFERASE-RELATED"/>
    <property type="match status" value="1"/>
</dbReference>
<evidence type="ECO:0000256" key="1">
    <source>
        <dbReference type="ARBA" id="ARBA00006298"/>
    </source>
</evidence>
<organism evidence="2 3">
    <name type="scientific">Apatococcus lobatus</name>
    <dbReference type="NCBI Taxonomy" id="904363"/>
    <lineage>
        <taxon>Eukaryota</taxon>
        <taxon>Viridiplantae</taxon>
        <taxon>Chlorophyta</taxon>
        <taxon>core chlorophytes</taxon>
        <taxon>Trebouxiophyceae</taxon>
        <taxon>Chlorellales</taxon>
        <taxon>Chlorellaceae</taxon>
        <taxon>Apatococcus</taxon>
    </lineage>
</organism>
<dbReference type="InterPro" id="IPR011990">
    <property type="entry name" value="TPR-like_helical_dom_sf"/>
</dbReference>
<evidence type="ECO:0000313" key="2">
    <source>
        <dbReference type="EMBL" id="KAK9835553.1"/>
    </source>
</evidence>
<gene>
    <name evidence="2" type="ORF">WJX74_002846</name>
</gene>
<reference evidence="2 3" key="1">
    <citation type="journal article" date="2024" name="Nat. Commun.">
        <title>Phylogenomics reveals the evolutionary origins of lichenization in chlorophyte algae.</title>
        <authorList>
            <person name="Puginier C."/>
            <person name="Libourel C."/>
            <person name="Otte J."/>
            <person name="Skaloud P."/>
            <person name="Haon M."/>
            <person name="Grisel S."/>
            <person name="Petersen M."/>
            <person name="Berrin J.G."/>
            <person name="Delaux P.M."/>
            <person name="Dal Grande F."/>
            <person name="Keller J."/>
        </authorList>
    </citation>
    <scope>NUCLEOTIDE SEQUENCE [LARGE SCALE GENOMIC DNA]</scope>
    <source>
        <strain evidence="2 3">SAG 2145</strain>
    </source>
</reference>
<dbReference type="AlphaFoldDB" id="A0AAW1RPC0"/>
<dbReference type="PANTHER" id="PTHR22767:SF3">
    <property type="entry name" value="N-ALPHA-ACETYLTRANSFERASE 25, NATB AUXILIARY SUBUNIT"/>
    <property type="match status" value="1"/>
</dbReference>
<comment type="similarity">
    <text evidence="1">Belongs to the MDM20/NAA25 family.</text>
</comment>
<protein>
    <submittedName>
        <fullName evidence="2">Uncharacterized protein</fullName>
    </submittedName>
</protein>
<evidence type="ECO:0000313" key="3">
    <source>
        <dbReference type="Proteomes" id="UP001438707"/>
    </source>
</evidence>
<comment type="caution">
    <text evidence="2">The sequence shown here is derived from an EMBL/GenBank/DDBJ whole genome shotgun (WGS) entry which is preliminary data.</text>
</comment>
<keyword evidence="3" id="KW-1185">Reference proteome</keyword>
<dbReference type="GO" id="GO:0031416">
    <property type="term" value="C:NatB complex"/>
    <property type="evidence" value="ECO:0007669"/>
    <property type="project" value="TreeGrafter"/>
</dbReference>
<dbReference type="Pfam" id="PF09797">
    <property type="entry name" value="NatB_MDM20"/>
    <property type="match status" value="1"/>
</dbReference>
<dbReference type="SUPFAM" id="SSF48452">
    <property type="entry name" value="TPR-like"/>
    <property type="match status" value="1"/>
</dbReference>
<accession>A0AAW1RPC0</accession>
<dbReference type="Proteomes" id="UP001438707">
    <property type="component" value="Unassembled WGS sequence"/>
</dbReference>
<dbReference type="Gene3D" id="1.25.40.1040">
    <property type="match status" value="1"/>
</dbReference>
<name>A0AAW1RPC0_9CHLO</name>
<sequence length="1003" mass="108746">MDYRLTDAYERRLRPLYDALDAGNWKAGNKAASNALAKYPGDQTVRLLQAILFQRSGKKAEALQVCTAVAEEVPTDERVLSTLAHLCRRLRKMYIIREVLEKATAADPRSVELLRGLFGAYARENKFAQQQQVASKLQRLSGPEEPYIWWIVCSLILQARAAVQGAASPMSPAQLLKLADGMIVKQKQRSDASWTYEETMLYVGVLQAQGKHQQALEHVQGCGGSALVIAAERGALEGRLMVAAGRLEAAAAHYKSLITKHADDWELLLSFLDVSLRPGQCINSSEPVLFGLKQAASQTADLKDPEDTSSFHQAAGQISKLQKAPENAAATTQRSLSLAAVELELRRSSCHESSSSASGTSTTGNIAAASCPGLSAALLQHFKQFGHLSSCATDLKCYVLGMPTSDRAKLCEEMRLALSAVPTFHEQDTAKSLNCLRKHLCFHQIQQWLGLPLFKSVQQAEEYASSLVHLYAVSQPLVADLEAKERGHADELLVLAASGLITAGKELESSGASLSKRLIQALLIVEAGQQKRHVSAPLRLAACFLSSLLAAPALATAQAGALDIKHIMHDTISGHVLLPGLVGSGSEDEAASLLDDMLRVYSDHERDAGDTLMMAYESGSWTKVVEFVAFGEQLSRSHTKALAQTELCLLDLTLHASKGPDKLASAKSEEMAVPGELPASMEFHEDLSVRPSWMPPSAAPAPMRLLEWWENSTSRPEPDLPWWIAAKSSSSSAGSSWREVSSSSLQARRTLASQLTALRTQLGNNSSQFATKQGELWRSESMEADPFAASTYTAASQKFTLLLTQCLQHTQELVSEQSSSSVDGQADGIEHSRAFAQSLHGLASTFLGLCEQVCHLLSNSKPEGQDTLLLHSHGLLAAAALARQQAVWLALVLPLWSLEHDMVTPAQQSQDSMGQSGASIRQLCSASLQKVTNRVQELLNGSSNMQTTLLQEESEHIAALWTWERAFKPNKILSSLARDQETVAENIIASCKSSLGHLRCGAD</sequence>